<geneLocation type="plasmid" evidence="2 5">
    <name>2</name>
</geneLocation>
<protein>
    <submittedName>
        <fullName evidence="2">Repetitive glutamine-rich protein</fullName>
    </submittedName>
</protein>
<reference evidence="4 6" key="3">
    <citation type="submission" date="2020-05" db="EMBL/GenBank/DDBJ databases">
        <title>FDA dAtabase for Regulatory Grade micrObial Sequences (FDA-ARGOS): Supporting development and validation of Infectious Disease Dx tests.</title>
        <authorList>
            <person name="Nelson B."/>
            <person name="Plummer A."/>
            <person name="Tallon L."/>
            <person name="Sadzewicz L."/>
            <person name="Zhao X."/>
            <person name="Vavikolanu K."/>
            <person name="Mehta A."/>
            <person name="Aluvathingal J."/>
            <person name="Nadendla S."/>
            <person name="Myers T."/>
            <person name="Yan Y."/>
            <person name="Sichtig H."/>
        </authorList>
    </citation>
    <scope>NUCLEOTIDE SEQUENCE [LARGE SCALE GENOMIC DNA]</scope>
    <source>
        <strain evidence="4 6">FDAARGOS_795</strain>
        <plasmid evidence="4 6">unnamed3</plasmid>
    </source>
</reference>
<geneLocation type="plasmid" evidence="4 6">
    <name>unnamed3</name>
</geneLocation>
<evidence type="ECO:0000256" key="1">
    <source>
        <dbReference type="SAM" id="MobiDB-lite"/>
    </source>
</evidence>
<dbReference type="Proteomes" id="UP000031876">
    <property type="component" value="Plasmid 2"/>
</dbReference>
<reference evidence="3" key="2">
    <citation type="submission" date="2019-07" db="EMBL/GenBank/DDBJ databases">
        <title>Phylogenomic Reclassification of ATCC Bacillus Strains and Various Taxa within the Genus Bacillus.</title>
        <authorList>
            <person name="Riojas M.A."/>
            <person name="Frank A.M."/>
            <person name="Fenn S.L."/>
            <person name="King S.P."/>
            <person name="Brower S.M."/>
            <person name="Hazbon M.H."/>
        </authorList>
    </citation>
    <scope>NUCLEOTIDE SEQUENCE</scope>
    <source>
        <strain evidence="3">ATCC 35646</strain>
    </source>
</reference>
<organism evidence="4 6">
    <name type="scientific">Bacillus thuringiensis</name>
    <dbReference type="NCBI Taxonomy" id="1428"/>
    <lineage>
        <taxon>Bacteria</taxon>
        <taxon>Bacillati</taxon>
        <taxon>Bacillota</taxon>
        <taxon>Bacilli</taxon>
        <taxon>Bacillales</taxon>
        <taxon>Bacillaceae</taxon>
        <taxon>Bacillus</taxon>
        <taxon>Bacillus cereus group</taxon>
    </lineage>
</organism>
<evidence type="ECO:0000313" key="6">
    <source>
        <dbReference type="Proteomes" id="UP000501107"/>
    </source>
</evidence>
<dbReference type="Proteomes" id="UP000501107">
    <property type="component" value="Plasmid unnamed3"/>
</dbReference>
<evidence type="ECO:0000313" key="5">
    <source>
        <dbReference type="Proteomes" id="UP000031876"/>
    </source>
</evidence>
<reference evidence="2 5" key="1">
    <citation type="journal article" date="2015" name="Genome Announc.">
        <title>Complete genome sequences for 35 biothreat assay-relevant bacillus species.</title>
        <authorList>
            <person name="Johnson S.L."/>
            <person name="Daligault H.E."/>
            <person name="Davenport K.W."/>
            <person name="Jaissle J."/>
            <person name="Frey K.G."/>
            <person name="Ladner J.T."/>
            <person name="Broomall S.M."/>
            <person name="Bishop-Lilly K.A."/>
            <person name="Bruce D.C."/>
            <person name="Gibbons H.S."/>
            <person name="Coyne S.R."/>
            <person name="Lo C.C."/>
            <person name="Meincke L."/>
            <person name="Munk A.C."/>
            <person name="Koroleva G.I."/>
            <person name="Rosenzweig C.N."/>
            <person name="Palacios G.F."/>
            <person name="Redden C.L."/>
            <person name="Minogue T.D."/>
            <person name="Chain P.S."/>
        </authorList>
    </citation>
    <scope>NUCLEOTIDE SEQUENCE [LARGE SCALE GENOMIC DNA]</scope>
    <source>
        <strain evidence="2 5">HD1011</strain>
        <plasmid evidence="2 5">2</plasmid>
    </source>
</reference>
<feature type="compositionally biased region" description="Low complexity" evidence="1">
    <location>
        <begin position="113"/>
        <end position="182"/>
    </location>
</feature>
<dbReference type="AlphaFoldDB" id="A0A0B5NJE6"/>
<proteinExistence type="predicted"/>
<feature type="region of interest" description="Disordered" evidence="1">
    <location>
        <begin position="95"/>
        <end position="182"/>
    </location>
</feature>
<dbReference type="EMBL" id="CP053979">
    <property type="protein sequence ID" value="QKH22751.1"/>
    <property type="molecule type" value="Genomic_DNA"/>
</dbReference>
<feature type="compositionally biased region" description="Polar residues" evidence="1">
    <location>
        <begin position="95"/>
        <end position="112"/>
    </location>
</feature>
<accession>A0A0B5NJE6</accession>
<evidence type="ECO:0000313" key="3">
    <source>
        <dbReference type="EMBL" id="MDR4174873.1"/>
    </source>
</evidence>
<dbReference type="RefSeq" id="WP_003254842.1">
    <property type="nucleotide sequence ID" value="NZ_CP009334.1"/>
</dbReference>
<sequence>MATEKEVVSYLATSNGYKIGELVKMPDDGSADSPQVKHICRNGVAFIPRVELTTRYQLSTNKIRNLQCYYWNCMACGKTYYSANKEDIDISNNNKQQQNMYNPNMGQQTNMSQGYPHQNQYPNQQYQQGYPNQQYPNQQYQQQQGYPQQGYPQQGQNYYSQQQNNRQQQPTHQPNQGVWRGY</sequence>
<dbReference type="Proteomes" id="UP001181533">
    <property type="component" value="Unassembled WGS sequence"/>
</dbReference>
<dbReference type="EMBL" id="VKQN01000001">
    <property type="protein sequence ID" value="MDR4174873.1"/>
    <property type="molecule type" value="Genomic_DNA"/>
</dbReference>
<name>A0A0B5NJE6_BACTU</name>
<dbReference type="EMBL" id="CP009334">
    <property type="protein sequence ID" value="AJG74056.1"/>
    <property type="molecule type" value="Genomic_DNA"/>
</dbReference>
<evidence type="ECO:0000313" key="4">
    <source>
        <dbReference type="EMBL" id="QKH22751.1"/>
    </source>
</evidence>
<keyword evidence="4" id="KW-0614">Plasmid</keyword>
<dbReference type="KEGG" id="btw:BF38_5808"/>
<evidence type="ECO:0000313" key="2">
    <source>
        <dbReference type="EMBL" id="AJG74056.1"/>
    </source>
</evidence>
<gene>
    <name evidence="2" type="ORF">BF38_5808</name>
    <name evidence="3" type="ORF">FO599_01840</name>
    <name evidence="4" type="ORF">FOC89_01830</name>
</gene>